<protein>
    <submittedName>
        <fullName evidence="2">TonB-dependent receptor</fullName>
    </submittedName>
</protein>
<sequence>MLRLLSFVIIYIVTLPLFAQNPAISLWGTVYDRHYREPLPGAYVLLLDSLDHTLRSVVTKTDGSYFLTGVPAGNFRIKVSYMGFQPQFFRINLKERQGKVRVADIFMSEESRYLQETVVTAQVPEITVSEDTVTYHAGSYAVTEGAMVEELLKKLPGVEIDEYGKITVNGKEVSQILVDGKDFFGNSTQTTLENLPADIIEKIKVYDKQSDQARITGVDDGNEKTVIDLSVKKDRKKGWFGQASAGAGTRQRYQGKFNINRFTEERKITFLGNAGNRNNGGRTEQQTAGMNYSLDKKTIEASGNVRLTHRSSDQIREIFSESFENKRAPFSQRVQSSGSGNWNINTDQKIEWRPDTLTTFLFKPSFRFSRQTGTSFSESASFSGDPFAFPGISHPLNQLDLLSDSLGVNHNLNQSHNTGDNWGGNLTVQFNRRLQKPGRNLGVTVSGDISSSGNDRDNYSQIDYYQLLAANGGDSVYRKIQFYEQNVFRYNWGTLLSYGEPLTQKVNLQVSYRFNMSRQTNNRDAYFLQGEEMNASGFTGQNYADARPFSRRDSAQCQSTSNRYIHQDIRLQVRINASKYFLTTGFSLQPQYSVTDYNKGNQEYHIGRSVFNYAPTVNFRYRFSKQEQLKFTYQGSSKQPDILSLIPDTLDNANPLNIRLGNSGLKPSFTHRLNFSYNKYLRERQRSYALNLNYQVTQNGVAQRVEYDEQTGGRITRPENINGNWNASARFNMNTALVNPRFRINSNTGVNYNHILGYVYKNKVIQINKTRSAVFQEQLRGSYRNDWLDCGLSSTVRYNLSRNTMGTNQRNVYQIISGLDLQVKLPWGMKITTDLKENSRRGYSDDAMNTDEWVWNMQIAQSFLKRKAATISLQCYDILNQNSDITRQITSSGLRDVKTERISRYFMLHFIYRINRFGGKASARK</sequence>
<reference evidence="3" key="1">
    <citation type="submission" date="2023-07" db="EMBL/GenBank/DDBJ databases">
        <title>Identification and characterization of horizontal gene transfer across gut microbiota members of farm animals based on homology search.</title>
        <authorList>
            <person name="Schwarzerova J."/>
            <person name="Nykrynova M."/>
            <person name="Jureckova K."/>
            <person name="Cejkova D."/>
            <person name="Rychlik I."/>
        </authorList>
    </citation>
    <scope>NUCLEOTIDE SEQUENCE [LARGE SCALE GENOMIC DNA]</scope>
    <source>
        <strain evidence="3">ET4</strain>
    </source>
</reference>
<gene>
    <name evidence="2" type="ORF">QUW02_06860</name>
</gene>
<dbReference type="EMBL" id="JAUDCF010000012">
    <property type="protein sequence ID" value="MDM8145646.1"/>
    <property type="molecule type" value="Genomic_DNA"/>
</dbReference>
<proteinExistence type="predicted"/>
<evidence type="ECO:0000313" key="3">
    <source>
        <dbReference type="Proteomes" id="UP001228403"/>
    </source>
</evidence>
<accession>A0ABT7U543</accession>
<keyword evidence="3" id="KW-1185">Reference proteome</keyword>
<dbReference type="Gene3D" id="2.60.40.1120">
    <property type="entry name" value="Carboxypeptidase-like, regulatory domain"/>
    <property type="match status" value="1"/>
</dbReference>
<organism evidence="2 3">
    <name type="scientific">Bacteroides eggerthii</name>
    <dbReference type="NCBI Taxonomy" id="28111"/>
    <lineage>
        <taxon>Bacteria</taxon>
        <taxon>Pseudomonadati</taxon>
        <taxon>Bacteroidota</taxon>
        <taxon>Bacteroidia</taxon>
        <taxon>Bacteroidales</taxon>
        <taxon>Bacteroidaceae</taxon>
        <taxon>Bacteroides</taxon>
    </lineage>
</organism>
<dbReference type="InterPro" id="IPR041700">
    <property type="entry name" value="OMP_b-brl_3"/>
</dbReference>
<evidence type="ECO:0000313" key="2">
    <source>
        <dbReference type="EMBL" id="MDM8145646.1"/>
    </source>
</evidence>
<keyword evidence="2" id="KW-0675">Receptor</keyword>
<dbReference type="Pfam" id="PF13715">
    <property type="entry name" value="CarbopepD_reg_2"/>
    <property type="match status" value="1"/>
</dbReference>
<dbReference type="InterPro" id="IPR008969">
    <property type="entry name" value="CarboxyPept-like_regulatory"/>
</dbReference>
<dbReference type="Pfam" id="PF14905">
    <property type="entry name" value="OMP_b-brl_3"/>
    <property type="match status" value="1"/>
</dbReference>
<comment type="caution">
    <text evidence="2">The sequence shown here is derived from an EMBL/GenBank/DDBJ whole genome shotgun (WGS) entry which is preliminary data.</text>
</comment>
<dbReference type="SUPFAM" id="SSF56935">
    <property type="entry name" value="Porins"/>
    <property type="match status" value="1"/>
</dbReference>
<dbReference type="SUPFAM" id="SSF49464">
    <property type="entry name" value="Carboxypeptidase regulatory domain-like"/>
    <property type="match status" value="1"/>
</dbReference>
<name>A0ABT7U543_9BACE</name>
<dbReference type="Proteomes" id="UP001228403">
    <property type="component" value="Unassembled WGS sequence"/>
</dbReference>
<evidence type="ECO:0000259" key="1">
    <source>
        <dbReference type="Pfam" id="PF14905"/>
    </source>
</evidence>
<feature type="domain" description="Outer membrane protein beta-barrel" evidence="1">
    <location>
        <begin position="595"/>
        <end position="912"/>
    </location>
</feature>